<proteinExistence type="predicted"/>
<dbReference type="AlphaFoldDB" id="A0AAP0PHK9"/>
<sequence>MAQSDLSLQEIDEQKREDDGEGDGEQNHEDDDEGNGIDDEEVEILDKQVKKNNVNGGEKEVVKEANCIPKGNWKKDVVGKEKIHMTIMDDLVDVDTGDWATLMASQDFIEGCSQQPTWSQSS</sequence>
<evidence type="ECO:0000256" key="1">
    <source>
        <dbReference type="SAM" id="MobiDB-lite"/>
    </source>
</evidence>
<evidence type="ECO:0000313" key="3">
    <source>
        <dbReference type="Proteomes" id="UP001417504"/>
    </source>
</evidence>
<reference evidence="2 3" key="1">
    <citation type="submission" date="2024-01" db="EMBL/GenBank/DDBJ databases">
        <title>Genome assemblies of Stephania.</title>
        <authorList>
            <person name="Yang L."/>
        </authorList>
    </citation>
    <scope>NUCLEOTIDE SEQUENCE [LARGE SCALE GENOMIC DNA]</scope>
    <source>
        <strain evidence="2">QJT</strain>
        <tissue evidence="2">Leaf</tissue>
    </source>
</reference>
<dbReference type="Proteomes" id="UP001417504">
    <property type="component" value="Unassembled WGS sequence"/>
</dbReference>
<comment type="caution">
    <text evidence="2">The sequence shown here is derived from an EMBL/GenBank/DDBJ whole genome shotgun (WGS) entry which is preliminary data.</text>
</comment>
<protein>
    <submittedName>
        <fullName evidence="2">Uncharacterized protein</fullName>
    </submittedName>
</protein>
<feature type="compositionally biased region" description="Acidic residues" evidence="1">
    <location>
        <begin position="19"/>
        <end position="39"/>
    </location>
</feature>
<accession>A0AAP0PHK9</accession>
<organism evidence="2 3">
    <name type="scientific">Stephania japonica</name>
    <dbReference type="NCBI Taxonomy" id="461633"/>
    <lineage>
        <taxon>Eukaryota</taxon>
        <taxon>Viridiplantae</taxon>
        <taxon>Streptophyta</taxon>
        <taxon>Embryophyta</taxon>
        <taxon>Tracheophyta</taxon>
        <taxon>Spermatophyta</taxon>
        <taxon>Magnoliopsida</taxon>
        <taxon>Ranunculales</taxon>
        <taxon>Menispermaceae</taxon>
        <taxon>Menispermoideae</taxon>
        <taxon>Cissampelideae</taxon>
        <taxon>Stephania</taxon>
    </lineage>
</organism>
<name>A0AAP0PHK9_9MAGN</name>
<keyword evidence="3" id="KW-1185">Reference proteome</keyword>
<feature type="region of interest" description="Disordered" evidence="1">
    <location>
        <begin position="1"/>
        <end position="39"/>
    </location>
</feature>
<dbReference type="EMBL" id="JBBNAE010000002">
    <property type="protein sequence ID" value="KAK9145223.1"/>
    <property type="molecule type" value="Genomic_DNA"/>
</dbReference>
<evidence type="ECO:0000313" key="2">
    <source>
        <dbReference type="EMBL" id="KAK9145223.1"/>
    </source>
</evidence>
<gene>
    <name evidence="2" type="ORF">Sjap_005126</name>
</gene>